<dbReference type="Gene3D" id="3.40.50.2000">
    <property type="entry name" value="Glycogen Phosphorylase B"/>
    <property type="match status" value="2"/>
</dbReference>
<protein>
    <submittedName>
        <fullName evidence="3">Glycosyl transferase group 1</fullName>
    </submittedName>
</protein>
<name>D1CD88_THET1</name>
<feature type="domain" description="Glycosyl transferase family 1" evidence="1">
    <location>
        <begin position="195"/>
        <end position="359"/>
    </location>
</feature>
<dbReference type="HOGENOM" id="CLU_009583_0_3_0"/>
<dbReference type="Pfam" id="PF00534">
    <property type="entry name" value="Glycos_transf_1"/>
    <property type="match status" value="1"/>
</dbReference>
<feature type="domain" description="Glycosyltransferase subfamily 4-like N-terminal" evidence="2">
    <location>
        <begin position="17"/>
        <end position="182"/>
    </location>
</feature>
<keyword evidence="4" id="KW-1185">Reference proteome</keyword>
<dbReference type="InterPro" id="IPR028098">
    <property type="entry name" value="Glyco_trans_4-like_N"/>
</dbReference>
<dbReference type="Proteomes" id="UP000000323">
    <property type="component" value="Chromosome 1"/>
</dbReference>
<dbReference type="Pfam" id="PF13439">
    <property type="entry name" value="Glyco_transf_4"/>
    <property type="match status" value="1"/>
</dbReference>
<dbReference type="AlphaFoldDB" id="D1CD88"/>
<dbReference type="PANTHER" id="PTHR12526:SF630">
    <property type="entry name" value="GLYCOSYLTRANSFERASE"/>
    <property type="match status" value="1"/>
</dbReference>
<reference evidence="4" key="1">
    <citation type="journal article" date="2010" name="Stand. Genomic Sci.">
        <title>Complete genome sequence of 'Thermobaculum terrenum' type strain (YNP1).</title>
        <authorList>
            <person name="Kiss H."/>
            <person name="Cleland D."/>
            <person name="Lapidus A."/>
            <person name="Lucas S."/>
            <person name="Glavina Del Rio T."/>
            <person name="Nolan M."/>
            <person name="Tice H."/>
            <person name="Han C."/>
            <person name="Goodwin L."/>
            <person name="Pitluck S."/>
            <person name="Liolios K."/>
            <person name="Ivanova N."/>
            <person name="Mavromatis K."/>
            <person name="Ovchinnikova G."/>
            <person name="Pati A."/>
            <person name="Chen A."/>
            <person name="Palaniappan K."/>
            <person name="Land M."/>
            <person name="Hauser L."/>
            <person name="Chang Y."/>
            <person name="Jeffries C."/>
            <person name="Lu M."/>
            <person name="Brettin T."/>
            <person name="Detter J."/>
            <person name="Goker M."/>
            <person name="Tindall B."/>
            <person name="Beck B."/>
            <person name="McDermott T."/>
            <person name="Woyke T."/>
            <person name="Bristow J."/>
            <person name="Eisen J."/>
            <person name="Markowitz V."/>
            <person name="Hugenholtz P."/>
            <person name="Kyrpides N."/>
            <person name="Klenk H."/>
            <person name="Cheng J."/>
        </authorList>
    </citation>
    <scope>NUCLEOTIDE SEQUENCE [LARGE SCALE GENOMIC DNA]</scope>
    <source>
        <strain evidence="4">ATCC BAA-798 / YNP1</strain>
    </source>
</reference>
<dbReference type="SUPFAM" id="SSF53756">
    <property type="entry name" value="UDP-Glycosyltransferase/glycogen phosphorylase"/>
    <property type="match status" value="1"/>
</dbReference>
<sequence>MPPNIKVLIVMGPIAQGGAEWQIYHLLRLLDKDRFQPFLASVRFADSSLVIDDGDRLIRDEFYSLGVPIYEISEYGRNDPSNALALARIIRDLSVDVVHANLYPGETWGRLAAFLTGVPVIIHKRGMPFLTGKSTHVLVDWLLNLRTTRIIVPSNAVRDRLIGLEPLLKDKVNVIYSGVDLNSWKRASSDELISFRRELGISEGEFVITNVARLRKIKGQEYLIRAAPKVIEQYPNTRFLFVGNGELQQYLSDLANSLGIGSRVLFLGARKDIDRILSLTDVFVFPSLQESFGVALVEAALMGVPAVATRVGGITEIVIEGETGLLVPPRDPEALASSVIRLLSEDSLREHMGLKAKEWAASRFDIKLTIGKLQEEYLKAAGVRC</sequence>
<dbReference type="STRING" id="525904.Tter_1847"/>
<evidence type="ECO:0000313" key="3">
    <source>
        <dbReference type="EMBL" id="ACZ42753.1"/>
    </source>
</evidence>
<evidence type="ECO:0000259" key="2">
    <source>
        <dbReference type="Pfam" id="PF13439"/>
    </source>
</evidence>
<dbReference type="eggNOG" id="COG0438">
    <property type="taxonomic scope" value="Bacteria"/>
</dbReference>
<dbReference type="GO" id="GO:0016757">
    <property type="term" value="F:glycosyltransferase activity"/>
    <property type="evidence" value="ECO:0007669"/>
    <property type="project" value="InterPro"/>
</dbReference>
<keyword evidence="3" id="KW-0808">Transferase</keyword>
<dbReference type="RefSeq" id="WP_012875784.1">
    <property type="nucleotide sequence ID" value="NC_013525.1"/>
</dbReference>
<gene>
    <name evidence="3" type="ordered locus">Tter_1847</name>
</gene>
<evidence type="ECO:0000259" key="1">
    <source>
        <dbReference type="Pfam" id="PF00534"/>
    </source>
</evidence>
<evidence type="ECO:0000313" key="4">
    <source>
        <dbReference type="Proteomes" id="UP000000323"/>
    </source>
</evidence>
<dbReference type="InterPro" id="IPR001296">
    <property type="entry name" value="Glyco_trans_1"/>
</dbReference>
<accession>D1CD88</accession>
<dbReference type="PANTHER" id="PTHR12526">
    <property type="entry name" value="GLYCOSYLTRANSFERASE"/>
    <property type="match status" value="1"/>
</dbReference>
<dbReference type="CDD" id="cd03801">
    <property type="entry name" value="GT4_PimA-like"/>
    <property type="match status" value="1"/>
</dbReference>
<proteinExistence type="predicted"/>
<organism evidence="3 4">
    <name type="scientific">Thermobaculum terrenum (strain ATCC BAA-798 / CCMEE 7001 / YNP1)</name>
    <dbReference type="NCBI Taxonomy" id="525904"/>
    <lineage>
        <taxon>Bacteria</taxon>
        <taxon>Bacillati</taxon>
        <taxon>Chloroflexota</taxon>
        <taxon>Chloroflexia</taxon>
        <taxon>Candidatus Thermobaculales</taxon>
        <taxon>Candidatus Thermobaculaceae</taxon>
        <taxon>Thermobaculum</taxon>
    </lineage>
</organism>
<dbReference type="CAZy" id="GT4">
    <property type="family name" value="Glycosyltransferase Family 4"/>
</dbReference>
<dbReference type="KEGG" id="ttr:Tter_1847"/>
<dbReference type="EMBL" id="CP001825">
    <property type="protein sequence ID" value="ACZ42753.1"/>
    <property type="molecule type" value="Genomic_DNA"/>
</dbReference>
<dbReference type="OrthoDB" id="9768937at2"/>